<evidence type="ECO:0000256" key="1">
    <source>
        <dbReference type="SAM" id="MobiDB-lite"/>
    </source>
</evidence>
<name>A0A2P8DUB6_9ACTN</name>
<accession>A0A2P8DUB6</accession>
<organism evidence="2 3">
    <name type="scientific">Murinocardiopsis flavida</name>
    <dbReference type="NCBI Taxonomy" id="645275"/>
    <lineage>
        <taxon>Bacteria</taxon>
        <taxon>Bacillati</taxon>
        <taxon>Actinomycetota</taxon>
        <taxon>Actinomycetes</taxon>
        <taxon>Streptosporangiales</taxon>
        <taxon>Nocardiopsidaceae</taxon>
        <taxon>Murinocardiopsis</taxon>
    </lineage>
</organism>
<keyword evidence="3" id="KW-1185">Reference proteome</keyword>
<dbReference type="AlphaFoldDB" id="A0A2P8DUB6"/>
<dbReference type="Proteomes" id="UP000240542">
    <property type="component" value="Unassembled WGS sequence"/>
</dbReference>
<gene>
    <name evidence="2" type="ORF">CLV63_101287</name>
</gene>
<dbReference type="EMBL" id="PYGA01000001">
    <property type="protein sequence ID" value="PSL00809.1"/>
    <property type="molecule type" value="Genomic_DNA"/>
</dbReference>
<reference evidence="2 3" key="1">
    <citation type="submission" date="2018-03" db="EMBL/GenBank/DDBJ databases">
        <title>Genomic Encyclopedia of Archaeal and Bacterial Type Strains, Phase II (KMG-II): from individual species to whole genera.</title>
        <authorList>
            <person name="Goeker M."/>
        </authorList>
    </citation>
    <scope>NUCLEOTIDE SEQUENCE [LARGE SCALE GENOMIC DNA]</scope>
    <source>
        <strain evidence="2 3">DSM 45312</strain>
    </source>
</reference>
<feature type="compositionally biased region" description="Basic residues" evidence="1">
    <location>
        <begin position="63"/>
        <end position="72"/>
    </location>
</feature>
<proteinExistence type="predicted"/>
<feature type="region of interest" description="Disordered" evidence="1">
    <location>
        <begin position="1"/>
        <end position="72"/>
    </location>
</feature>
<sequence length="72" mass="7829">MSALDRIVGQVLRSLRGGRAHRPGRRPYGGPPRRPRRPVGGPPRRPGRGAPHGGRGIVGTLRRLLRSGGRRN</sequence>
<comment type="caution">
    <text evidence="2">The sequence shown here is derived from an EMBL/GenBank/DDBJ whole genome shotgun (WGS) entry which is preliminary data.</text>
</comment>
<evidence type="ECO:0000313" key="3">
    <source>
        <dbReference type="Proteomes" id="UP000240542"/>
    </source>
</evidence>
<evidence type="ECO:0000313" key="2">
    <source>
        <dbReference type="EMBL" id="PSL00809.1"/>
    </source>
</evidence>
<feature type="compositionally biased region" description="Basic residues" evidence="1">
    <location>
        <begin position="16"/>
        <end position="25"/>
    </location>
</feature>
<protein>
    <submittedName>
        <fullName evidence="2">Uncharacterized protein</fullName>
    </submittedName>
</protein>